<keyword evidence="4" id="KW-0564">Palmitate</keyword>
<dbReference type="PANTHER" id="PTHR43649">
    <property type="entry name" value="ARABINOSE-BINDING PROTEIN-RELATED"/>
    <property type="match status" value="1"/>
</dbReference>
<organism evidence="7 8">
    <name type="scientific">Kitasatospora terrestris</name>
    <dbReference type="NCBI Taxonomy" id="258051"/>
    <lineage>
        <taxon>Bacteria</taxon>
        <taxon>Bacillati</taxon>
        <taxon>Actinomycetota</taxon>
        <taxon>Actinomycetes</taxon>
        <taxon>Kitasatosporales</taxon>
        <taxon>Streptomycetaceae</taxon>
        <taxon>Kitasatospora</taxon>
    </lineage>
</organism>
<accession>A0ABP9DF59</accession>
<dbReference type="RefSeq" id="WP_345695549.1">
    <property type="nucleotide sequence ID" value="NZ_BAABIS010000001.1"/>
</dbReference>
<dbReference type="PANTHER" id="PTHR43649:SF33">
    <property type="entry name" value="POLYGALACTURONAN_RHAMNOGALACTURONAN-BINDING PROTEIN YTCQ"/>
    <property type="match status" value="1"/>
</dbReference>
<keyword evidence="1" id="KW-1003">Cell membrane</keyword>
<dbReference type="Pfam" id="PF01547">
    <property type="entry name" value="SBP_bac_1"/>
    <property type="match status" value="1"/>
</dbReference>
<proteinExistence type="predicted"/>
<dbReference type="EMBL" id="BAABIS010000001">
    <property type="protein sequence ID" value="GAA4837178.1"/>
    <property type="molecule type" value="Genomic_DNA"/>
</dbReference>
<gene>
    <name evidence="7" type="ORF">GCM10023235_10200</name>
</gene>
<evidence type="ECO:0000313" key="7">
    <source>
        <dbReference type="EMBL" id="GAA4837178.1"/>
    </source>
</evidence>
<comment type="caution">
    <text evidence="7">The sequence shown here is derived from an EMBL/GenBank/DDBJ whole genome shotgun (WGS) entry which is preliminary data.</text>
</comment>
<evidence type="ECO:0000256" key="6">
    <source>
        <dbReference type="SAM" id="SignalP"/>
    </source>
</evidence>
<protein>
    <submittedName>
        <fullName evidence="7">Extracellular solute-binding protein</fullName>
    </submittedName>
</protein>
<keyword evidence="5" id="KW-0449">Lipoprotein</keyword>
<evidence type="ECO:0000256" key="5">
    <source>
        <dbReference type="ARBA" id="ARBA00023288"/>
    </source>
</evidence>
<keyword evidence="3" id="KW-0472">Membrane</keyword>
<dbReference type="InterPro" id="IPR050490">
    <property type="entry name" value="Bact_solute-bd_prot1"/>
</dbReference>
<dbReference type="InterPro" id="IPR006059">
    <property type="entry name" value="SBP"/>
</dbReference>
<feature type="signal peptide" evidence="6">
    <location>
        <begin position="1"/>
        <end position="23"/>
    </location>
</feature>
<dbReference type="SUPFAM" id="SSF53850">
    <property type="entry name" value="Periplasmic binding protein-like II"/>
    <property type="match status" value="1"/>
</dbReference>
<name>A0ABP9DF59_9ACTN</name>
<feature type="chain" id="PRO_5047201942" evidence="6">
    <location>
        <begin position="24"/>
        <end position="430"/>
    </location>
</feature>
<keyword evidence="8" id="KW-1185">Reference proteome</keyword>
<reference evidence="8" key="1">
    <citation type="journal article" date="2019" name="Int. J. Syst. Evol. Microbiol.">
        <title>The Global Catalogue of Microorganisms (GCM) 10K type strain sequencing project: providing services to taxonomists for standard genome sequencing and annotation.</title>
        <authorList>
            <consortium name="The Broad Institute Genomics Platform"/>
            <consortium name="The Broad Institute Genome Sequencing Center for Infectious Disease"/>
            <person name="Wu L."/>
            <person name="Ma J."/>
        </authorList>
    </citation>
    <scope>NUCLEOTIDE SEQUENCE [LARGE SCALE GENOMIC DNA]</scope>
    <source>
        <strain evidence="8">JCM 13006</strain>
    </source>
</reference>
<dbReference type="Gene3D" id="3.40.190.10">
    <property type="entry name" value="Periplasmic binding protein-like II"/>
    <property type="match status" value="3"/>
</dbReference>
<dbReference type="PROSITE" id="PS51257">
    <property type="entry name" value="PROKAR_LIPOPROTEIN"/>
    <property type="match status" value="1"/>
</dbReference>
<evidence type="ECO:0000256" key="1">
    <source>
        <dbReference type="ARBA" id="ARBA00022475"/>
    </source>
</evidence>
<dbReference type="Proteomes" id="UP001501752">
    <property type="component" value="Unassembled WGS sequence"/>
</dbReference>
<evidence type="ECO:0000313" key="8">
    <source>
        <dbReference type="Proteomes" id="UP001501752"/>
    </source>
</evidence>
<evidence type="ECO:0000256" key="4">
    <source>
        <dbReference type="ARBA" id="ARBA00023139"/>
    </source>
</evidence>
<evidence type="ECO:0000256" key="2">
    <source>
        <dbReference type="ARBA" id="ARBA00022729"/>
    </source>
</evidence>
<sequence>MSIKPGLHGLLSALAALTLVAGAAACGAQGGDHRVTVAFWGWAPGYPEAVARYNATHPGIRVEYTTVAPGSQGGYEAVQASVKDGKAPCLVQMGYESLPSFASDGLVQPISDEVLGTRVYYSETAWQQATVAGEIYGFPVDVGPMALYYRSDLYAQYGLEPQRTWQDFATDAARLHQAAPTRFLTAFTPDDPWWFAGLAAQAGGSWFDVKGRSWQVDTADPNSARFTAYWQSLLDKGLAKSETAFGDGLFEDLQNGTLAAFPGPVWFSSLLAQKSPAASGKWAVAPMPRWTAGDTASGFDGGSATALLKGCAAARPALDFANWLSSDRDSLQILVDRAGIYPAAVTADTLPALNRPDPYFGNQPIFGVFRDGLGRTNWTWGPVMTDTSKALSTELGKAVTTRTPLKSALQTVRDRTVAAMRGKNIEVSAR</sequence>
<evidence type="ECO:0000256" key="3">
    <source>
        <dbReference type="ARBA" id="ARBA00023136"/>
    </source>
</evidence>
<keyword evidence="2 6" id="KW-0732">Signal</keyword>